<evidence type="ECO:0000256" key="1">
    <source>
        <dbReference type="ARBA" id="ARBA00022670"/>
    </source>
</evidence>
<feature type="region of interest" description="Disordered" evidence="3">
    <location>
        <begin position="37"/>
        <end position="59"/>
    </location>
</feature>
<dbReference type="GO" id="GO:0004252">
    <property type="term" value="F:serine-type endopeptidase activity"/>
    <property type="evidence" value="ECO:0007669"/>
    <property type="project" value="InterPro"/>
</dbReference>
<keyword evidence="2" id="KW-0378">Hydrolase</keyword>
<dbReference type="Gene3D" id="2.40.10.120">
    <property type="match status" value="1"/>
</dbReference>
<dbReference type="SUPFAM" id="SSF50156">
    <property type="entry name" value="PDZ domain-like"/>
    <property type="match status" value="2"/>
</dbReference>
<dbReference type="SMART" id="SM00228">
    <property type="entry name" value="PDZ"/>
    <property type="match status" value="2"/>
</dbReference>
<reference evidence="5 6" key="1">
    <citation type="journal article" date="2018" name="Nat. Biotechnol.">
        <title>A standardized bacterial taxonomy based on genome phylogeny substantially revises the tree of life.</title>
        <authorList>
            <person name="Parks D.H."/>
            <person name="Chuvochina M."/>
            <person name="Waite D.W."/>
            <person name="Rinke C."/>
            <person name="Skarshewski A."/>
            <person name="Chaumeil P.A."/>
            <person name="Hugenholtz P."/>
        </authorList>
    </citation>
    <scope>NUCLEOTIDE SEQUENCE [LARGE SCALE GENOMIC DNA]</scope>
    <source>
        <strain evidence="5">UBA8781</strain>
    </source>
</reference>
<accession>A0A3D1JFC7</accession>
<name>A0A3D1JFC7_9CHLR</name>
<evidence type="ECO:0000313" key="5">
    <source>
        <dbReference type="EMBL" id="HCE17212.1"/>
    </source>
</evidence>
<evidence type="ECO:0000256" key="2">
    <source>
        <dbReference type="ARBA" id="ARBA00022801"/>
    </source>
</evidence>
<evidence type="ECO:0000313" key="6">
    <source>
        <dbReference type="Proteomes" id="UP000264141"/>
    </source>
</evidence>
<protein>
    <submittedName>
        <fullName evidence="5">2-alkenal reductase</fullName>
    </submittedName>
</protein>
<dbReference type="InterPro" id="IPR001940">
    <property type="entry name" value="Peptidase_S1C"/>
</dbReference>
<dbReference type="AlphaFoldDB" id="A0A3D1JFC7"/>
<dbReference type="Pfam" id="PF13180">
    <property type="entry name" value="PDZ_2"/>
    <property type="match status" value="2"/>
</dbReference>
<dbReference type="Gene3D" id="2.30.42.10">
    <property type="match status" value="2"/>
</dbReference>
<gene>
    <name evidence="5" type="ORF">DEQ80_05080</name>
</gene>
<dbReference type="InterPro" id="IPR001478">
    <property type="entry name" value="PDZ"/>
</dbReference>
<dbReference type="PANTHER" id="PTHR43343:SF3">
    <property type="entry name" value="PROTEASE DO-LIKE 8, CHLOROPLASTIC"/>
    <property type="match status" value="1"/>
</dbReference>
<evidence type="ECO:0000259" key="4">
    <source>
        <dbReference type="PROSITE" id="PS50106"/>
    </source>
</evidence>
<dbReference type="STRING" id="229919.GCA_001050195_02079"/>
<dbReference type="PRINTS" id="PR00834">
    <property type="entry name" value="PROTEASES2C"/>
</dbReference>
<dbReference type="EMBL" id="DPBP01000022">
    <property type="protein sequence ID" value="HCE17212.1"/>
    <property type="molecule type" value="Genomic_DNA"/>
</dbReference>
<dbReference type="InterPro" id="IPR051201">
    <property type="entry name" value="Chloro_Bact_Ser_Proteases"/>
</dbReference>
<proteinExistence type="predicted"/>
<sequence>MKNRKMVFITSFLVILALAVLPACSTLPLLSSGSLTGTSPSVSSTQEPVPTSSPTQPVIPQSAISTSGQAVLSAYEGVLSEIFNRVNPSVVYIRVVSQVSSSTLPGFPFGSPQDNTPQYQEGVGSGFVWDKEGHIVTNNHVVDGADKIEVTFSDGTIVNATLVGADPDSDLAVLKVDVPADQLQPVQMGDSTQVKVGQLAIAIGNPFGLQNTMTVGIISALGRTLPAGSASASGGTYSIPNIIQTDAPINPGNSGGVLVNDRGEVIGVTSAIESPVRANAGIGFVIPSQVVSKVVPVLIKDGKYEHSWLGISGVSLTPTLAKASNLDENQRGVLIGEVTPGSPAEKAGLKGSDQTVEVDGQQLPKGGDVITAIDGQPVRKIEDLISYLATDTVVGQKVTLTILRDGKEQTLEVVLAARPSQETRQSQSSSQASEAYLGVSVIELDASIARSVGLKSTTRGLLVQRVDPNGPAGEAGILGGSRPALVNGQIILVGGDVLQKMDDVTLNTITDLQNALSQHNPGDEVTITVLRNGKQIELPVTLGSRSQ</sequence>
<dbReference type="SUPFAM" id="SSF50494">
    <property type="entry name" value="Trypsin-like serine proteases"/>
    <property type="match status" value="1"/>
</dbReference>
<dbReference type="Proteomes" id="UP000264141">
    <property type="component" value="Unassembled WGS sequence"/>
</dbReference>
<keyword evidence="1" id="KW-0645">Protease</keyword>
<organism evidence="5 6">
    <name type="scientific">Anaerolinea thermolimosa</name>
    <dbReference type="NCBI Taxonomy" id="229919"/>
    <lineage>
        <taxon>Bacteria</taxon>
        <taxon>Bacillati</taxon>
        <taxon>Chloroflexota</taxon>
        <taxon>Anaerolineae</taxon>
        <taxon>Anaerolineales</taxon>
        <taxon>Anaerolineaceae</taxon>
        <taxon>Anaerolinea</taxon>
    </lineage>
</organism>
<feature type="compositionally biased region" description="Polar residues" evidence="3">
    <location>
        <begin position="46"/>
        <end position="59"/>
    </location>
</feature>
<evidence type="ECO:0000256" key="3">
    <source>
        <dbReference type="SAM" id="MobiDB-lite"/>
    </source>
</evidence>
<feature type="domain" description="PDZ" evidence="4">
    <location>
        <begin position="296"/>
        <end position="363"/>
    </location>
</feature>
<dbReference type="PROSITE" id="PS50106">
    <property type="entry name" value="PDZ"/>
    <property type="match status" value="1"/>
</dbReference>
<dbReference type="Pfam" id="PF13365">
    <property type="entry name" value="Trypsin_2"/>
    <property type="match status" value="1"/>
</dbReference>
<dbReference type="GO" id="GO:0006508">
    <property type="term" value="P:proteolysis"/>
    <property type="evidence" value="ECO:0007669"/>
    <property type="project" value="UniProtKB-KW"/>
</dbReference>
<comment type="caution">
    <text evidence="5">The sequence shown here is derived from an EMBL/GenBank/DDBJ whole genome shotgun (WGS) entry which is preliminary data.</text>
</comment>
<dbReference type="PANTHER" id="PTHR43343">
    <property type="entry name" value="PEPTIDASE S12"/>
    <property type="match status" value="1"/>
</dbReference>
<dbReference type="InterPro" id="IPR009003">
    <property type="entry name" value="Peptidase_S1_PA"/>
</dbReference>
<dbReference type="InterPro" id="IPR036034">
    <property type="entry name" value="PDZ_sf"/>
</dbReference>